<dbReference type="InterPro" id="IPR053175">
    <property type="entry name" value="DHMBA_Reg_Transcription_Factor"/>
</dbReference>
<accession>A0A178Z6L9</accession>
<organism evidence="1 2">
    <name type="scientific">Fonsecaea erecta</name>
    <dbReference type="NCBI Taxonomy" id="1367422"/>
    <lineage>
        <taxon>Eukaryota</taxon>
        <taxon>Fungi</taxon>
        <taxon>Dikarya</taxon>
        <taxon>Ascomycota</taxon>
        <taxon>Pezizomycotina</taxon>
        <taxon>Eurotiomycetes</taxon>
        <taxon>Chaetothyriomycetidae</taxon>
        <taxon>Chaetothyriales</taxon>
        <taxon>Herpotrichiellaceae</taxon>
        <taxon>Fonsecaea</taxon>
    </lineage>
</organism>
<proteinExistence type="predicted"/>
<sequence length="369" mass="41169">MALVLFSRTQRHPMAAAEACEQYDKLLRHAHLTLSSLVETNIDAALLTVFLMGRYEDSAHGVGDFLSSSLFSSYLHHDGATAILQIWKHRDPGEKQPATSTIKYSRRGIIRSALLRFLAVPAWLEDGRFFGECGRDLEYDRIVVQIANLRNQLRVFQYHNLQLETIGPGLFQTAQKLQNEAERLDNALLNWASQVPTSWYPCRHLIPTTLSGSTRDFFSPEVYNYPSTVSAALWLNYSATKLLLNQAWLKILEIVQSWSDDSACSQQVEQCRSRIVATASDVSSGVPFVLGRFHATNVGENQTVITLSTDAEINPYLASLTAWPLSIASCIGSLDVEHKQWFGAQLAFIGKILGSGILEHVGTDELLEL</sequence>
<evidence type="ECO:0000313" key="2">
    <source>
        <dbReference type="Proteomes" id="UP000078343"/>
    </source>
</evidence>
<dbReference type="EMBL" id="LVYI01000012">
    <property type="protein sequence ID" value="OAP55161.1"/>
    <property type="molecule type" value="Genomic_DNA"/>
</dbReference>
<comment type="caution">
    <text evidence="1">The sequence shown here is derived from an EMBL/GenBank/DDBJ whole genome shotgun (WGS) entry which is preliminary data.</text>
</comment>
<gene>
    <name evidence="1" type="ORF">AYL99_10861</name>
</gene>
<dbReference type="RefSeq" id="XP_018688528.1">
    <property type="nucleotide sequence ID" value="XM_018842367.1"/>
</dbReference>
<dbReference type="OrthoDB" id="2991872at2759"/>
<dbReference type="STRING" id="1367422.A0A178Z6L9"/>
<evidence type="ECO:0000313" key="1">
    <source>
        <dbReference type="EMBL" id="OAP55161.1"/>
    </source>
</evidence>
<protein>
    <recommendedName>
        <fullName evidence="3">Transcription factor domain-containing protein</fullName>
    </recommendedName>
</protein>
<dbReference type="PANTHER" id="PTHR38791">
    <property type="entry name" value="ZN(II)2CYS6 TRANSCRIPTION FACTOR (EUROFUNG)-RELATED-RELATED"/>
    <property type="match status" value="1"/>
</dbReference>
<dbReference type="AlphaFoldDB" id="A0A178Z6L9"/>
<name>A0A178Z6L9_9EURO</name>
<evidence type="ECO:0008006" key="3">
    <source>
        <dbReference type="Google" id="ProtNLM"/>
    </source>
</evidence>
<dbReference type="Proteomes" id="UP000078343">
    <property type="component" value="Unassembled WGS sequence"/>
</dbReference>
<keyword evidence="2" id="KW-1185">Reference proteome</keyword>
<dbReference type="GeneID" id="30015029"/>
<reference evidence="1 2" key="1">
    <citation type="submission" date="2016-04" db="EMBL/GenBank/DDBJ databases">
        <title>Draft genome of Fonsecaea erecta CBS 125763.</title>
        <authorList>
            <person name="Weiss V.A."/>
            <person name="Vicente V.A."/>
            <person name="Raittz R.T."/>
            <person name="Moreno L.F."/>
            <person name="De Souza E.M."/>
            <person name="Pedrosa F.O."/>
            <person name="Steffens M.B."/>
            <person name="Faoro H."/>
            <person name="Tadra-Sfeir M.Z."/>
            <person name="Najafzadeh M.J."/>
            <person name="Felipe M.S."/>
            <person name="Teixeira M."/>
            <person name="Sun J."/>
            <person name="Xi L."/>
            <person name="Gomes R."/>
            <person name="De Azevedo C.M."/>
            <person name="Salgado C.G."/>
            <person name="Da Silva M.B."/>
            <person name="Nascimento M.F."/>
            <person name="Queiroz-Telles F."/>
            <person name="Attili D.S."/>
            <person name="Gorbushina A."/>
        </authorList>
    </citation>
    <scope>NUCLEOTIDE SEQUENCE [LARGE SCALE GENOMIC DNA]</scope>
    <source>
        <strain evidence="1 2">CBS 125763</strain>
    </source>
</reference>